<keyword evidence="4" id="KW-0963">Cytoplasm</keyword>
<feature type="compositionally biased region" description="Polar residues" evidence="14">
    <location>
        <begin position="26"/>
        <end position="46"/>
    </location>
</feature>
<organism evidence="16 17">
    <name type="scientific">Paenibacillus agilis</name>
    <dbReference type="NCBI Taxonomy" id="3020863"/>
    <lineage>
        <taxon>Bacteria</taxon>
        <taxon>Bacillati</taxon>
        <taxon>Bacillota</taxon>
        <taxon>Bacilli</taxon>
        <taxon>Bacillales</taxon>
        <taxon>Paenibacillaceae</taxon>
        <taxon>Paenibacillus</taxon>
    </lineage>
</organism>
<evidence type="ECO:0000256" key="11">
    <source>
        <dbReference type="ARBA" id="ARBA00031088"/>
    </source>
</evidence>
<feature type="binding site" evidence="13">
    <location>
        <position position="401"/>
    </location>
    <ligand>
        <name>S-adenosyl-L-methionine</name>
        <dbReference type="ChEBI" id="CHEBI:59789"/>
    </ligand>
</feature>
<dbReference type="PRINTS" id="PR02008">
    <property type="entry name" value="RCMTFAMILY"/>
</dbReference>
<dbReference type="EC" id="2.1.1.176" evidence="3"/>
<dbReference type="OrthoDB" id="9810297at2"/>
<dbReference type="Proteomes" id="UP000318102">
    <property type="component" value="Unassembled WGS sequence"/>
</dbReference>
<protein>
    <recommendedName>
        <fullName evidence="3">16S rRNA (cytosine(967)-C(5))-methyltransferase</fullName>
        <ecNumber evidence="3">2.1.1.176</ecNumber>
    </recommendedName>
    <alternativeName>
        <fullName evidence="10">16S rRNA m5C967 methyltransferase</fullName>
    </alternativeName>
    <alternativeName>
        <fullName evidence="11">rRNA (cytosine-C(5)-)-methyltransferase RsmB</fullName>
    </alternativeName>
</protein>
<keyword evidence="17" id="KW-1185">Reference proteome</keyword>
<feature type="domain" description="SAM-dependent MTase RsmB/NOP-type" evidence="15">
    <location>
        <begin position="241"/>
        <end position="525"/>
    </location>
</feature>
<dbReference type="SUPFAM" id="SSF48013">
    <property type="entry name" value="NusB-like"/>
    <property type="match status" value="1"/>
</dbReference>
<dbReference type="InterPro" id="IPR035926">
    <property type="entry name" value="NusB-like_sf"/>
</dbReference>
<evidence type="ECO:0000256" key="5">
    <source>
        <dbReference type="ARBA" id="ARBA00022552"/>
    </source>
</evidence>
<keyword evidence="5" id="KW-0698">rRNA processing</keyword>
<dbReference type="PROSITE" id="PS51686">
    <property type="entry name" value="SAM_MT_RSMB_NOP"/>
    <property type="match status" value="1"/>
</dbReference>
<dbReference type="NCBIfam" id="NF011494">
    <property type="entry name" value="PRK14902.1"/>
    <property type="match status" value="1"/>
</dbReference>
<keyword evidence="7 13" id="KW-0808">Transferase</keyword>
<evidence type="ECO:0000256" key="3">
    <source>
        <dbReference type="ARBA" id="ARBA00012140"/>
    </source>
</evidence>
<evidence type="ECO:0000256" key="14">
    <source>
        <dbReference type="SAM" id="MobiDB-lite"/>
    </source>
</evidence>
<evidence type="ECO:0000256" key="12">
    <source>
        <dbReference type="ARBA" id="ARBA00047283"/>
    </source>
</evidence>
<dbReference type="GO" id="GO:0005737">
    <property type="term" value="C:cytoplasm"/>
    <property type="evidence" value="ECO:0007669"/>
    <property type="project" value="UniProtKB-SubCell"/>
</dbReference>
<dbReference type="GO" id="GO:0008649">
    <property type="term" value="F:rRNA methyltransferase activity"/>
    <property type="evidence" value="ECO:0007669"/>
    <property type="project" value="InterPro"/>
</dbReference>
<dbReference type="Pfam" id="PF01029">
    <property type="entry name" value="NusB"/>
    <property type="match status" value="1"/>
</dbReference>
<dbReference type="InterPro" id="IPR006027">
    <property type="entry name" value="NusB_RsmB_TIM44"/>
</dbReference>
<feature type="compositionally biased region" description="Low complexity" evidence="14">
    <location>
        <begin position="1"/>
        <end position="18"/>
    </location>
</feature>
<evidence type="ECO:0000256" key="10">
    <source>
        <dbReference type="ARBA" id="ARBA00030399"/>
    </source>
</evidence>
<dbReference type="GO" id="GO:0006355">
    <property type="term" value="P:regulation of DNA-templated transcription"/>
    <property type="evidence" value="ECO:0007669"/>
    <property type="project" value="InterPro"/>
</dbReference>
<dbReference type="FunFam" id="1.10.940.10:FF:000006">
    <property type="entry name" value="16S rRNA (Cytosine(967)-C(5))-methyltransferase RsmB"/>
    <property type="match status" value="1"/>
</dbReference>
<evidence type="ECO:0000256" key="1">
    <source>
        <dbReference type="ARBA" id="ARBA00002724"/>
    </source>
</evidence>
<sequence>MKKGNSSSSSQQQSPRSQSTRDHQGAQRQRTNSTPATQSKRQGSDQASSSTKKGAGAAPQKQVGNHAPRPRRKTAREVALDVLVMVDKHRSYSNLQLNAALQEAELERVDAGLATELVYGTIQRLNTIDGVLQLKIAKGIDKLKPWMRNLLRMSLYQLHYLDRVPSHAAVNEAVAIAKRRGQQAMGGFVNGVLRAVMREPELWNAPQSDDAVKRIAWTHSHPEWLVSRWIEAYGQDAVRSMCEANNTAPHASGRVNRIRTTRDDLLEELRANGIDAEPSMLSQDGIVAHQAGNFAFTSAYREGKLSVQDESSMLVVEAIRPQPGMRIVDCCAAPGGKSMHIAERMNNVGELISNDVHAHKVKLIEEQAMRLGLSCIQTINVDAAELSKQLPEQSFDVVLLDAPCTGFGVIRRKPDLKWTKTASDVAAIAALQSRLIREAAKLVKPGGRLVYSTCTIEHEENEDVVQAFMEEASHDKEWSLDDSWKSALDSSKLGAALARSSSGMLQVLPHDADSDGFFIACLQKQ</sequence>
<dbReference type="CDD" id="cd02440">
    <property type="entry name" value="AdoMet_MTases"/>
    <property type="match status" value="1"/>
</dbReference>
<dbReference type="InterPro" id="IPR001678">
    <property type="entry name" value="MeTrfase_RsmB-F_NOP2_dom"/>
</dbReference>
<feature type="binding site" evidence="13">
    <location>
        <position position="355"/>
    </location>
    <ligand>
        <name>S-adenosyl-L-methionine</name>
        <dbReference type="ChEBI" id="CHEBI:59789"/>
    </ligand>
</feature>
<evidence type="ECO:0000256" key="6">
    <source>
        <dbReference type="ARBA" id="ARBA00022603"/>
    </source>
</evidence>
<proteinExistence type="inferred from homology"/>
<feature type="binding site" evidence="13">
    <location>
        <begin position="331"/>
        <end position="337"/>
    </location>
    <ligand>
        <name>S-adenosyl-L-methionine</name>
        <dbReference type="ChEBI" id="CHEBI:59789"/>
    </ligand>
</feature>
<comment type="subcellular location">
    <subcellularLocation>
        <location evidence="2">Cytoplasm</location>
    </subcellularLocation>
</comment>
<feature type="binding site" evidence="13">
    <location>
        <position position="382"/>
    </location>
    <ligand>
        <name>S-adenosyl-L-methionine</name>
        <dbReference type="ChEBI" id="CHEBI:59789"/>
    </ligand>
</feature>
<dbReference type="InterPro" id="IPR023267">
    <property type="entry name" value="RCMT"/>
</dbReference>
<dbReference type="FunFam" id="3.40.50.150:FF:000022">
    <property type="entry name" value="Ribosomal RNA small subunit methyltransferase B"/>
    <property type="match status" value="1"/>
</dbReference>
<dbReference type="PANTHER" id="PTHR22807">
    <property type="entry name" value="NOP2 YEAST -RELATED NOL1/NOP2/FMU SUN DOMAIN-CONTAINING"/>
    <property type="match status" value="1"/>
</dbReference>
<comment type="catalytic activity">
    <reaction evidence="12">
        <text>cytidine(967) in 16S rRNA + S-adenosyl-L-methionine = 5-methylcytidine(967) in 16S rRNA + S-adenosyl-L-homocysteine + H(+)</text>
        <dbReference type="Rhea" id="RHEA:42748"/>
        <dbReference type="Rhea" id="RHEA-COMP:10219"/>
        <dbReference type="Rhea" id="RHEA-COMP:10220"/>
        <dbReference type="ChEBI" id="CHEBI:15378"/>
        <dbReference type="ChEBI" id="CHEBI:57856"/>
        <dbReference type="ChEBI" id="CHEBI:59789"/>
        <dbReference type="ChEBI" id="CHEBI:74483"/>
        <dbReference type="ChEBI" id="CHEBI:82748"/>
        <dbReference type="EC" id="2.1.1.176"/>
    </reaction>
</comment>
<dbReference type="SUPFAM" id="SSF53335">
    <property type="entry name" value="S-adenosyl-L-methionine-dependent methyltransferases"/>
    <property type="match status" value="1"/>
</dbReference>
<evidence type="ECO:0000313" key="16">
    <source>
        <dbReference type="EMBL" id="TVX94156.1"/>
    </source>
</evidence>
<dbReference type="Pfam" id="PF01189">
    <property type="entry name" value="Methyltr_RsmB-F"/>
    <property type="match status" value="1"/>
</dbReference>
<reference evidence="16 17" key="1">
    <citation type="submission" date="2019-07" db="EMBL/GenBank/DDBJ databases">
        <authorList>
            <person name="Kim J."/>
        </authorList>
    </citation>
    <scope>NUCLEOTIDE SEQUENCE [LARGE SCALE GENOMIC DNA]</scope>
    <source>
        <strain evidence="16 17">N4</strain>
    </source>
</reference>
<evidence type="ECO:0000256" key="4">
    <source>
        <dbReference type="ARBA" id="ARBA00022490"/>
    </source>
</evidence>
<dbReference type="Gene3D" id="3.40.50.150">
    <property type="entry name" value="Vaccinia Virus protein VP39"/>
    <property type="match status" value="1"/>
</dbReference>
<evidence type="ECO:0000256" key="9">
    <source>
        <dbReference type="ARBA" id="ARBA00022884"/>
    </source>
</evidence>
<feature type="active site" description="Nucleophile" evidence="13">
    <location>
        <position position="454"/>
    </location>
</feature>
<name>A0A559J2V4_9BACL</name>
<feature type="compositionally biased region" description="Low complexity" evidence="14">
    <location>
        <begin position="47"/>
        <end position="58"/>
    </location>
</feature>
<dbReference type="NCBIfam" id="TIGR00563">
    <property type="entry name" value="rsmB"/>
    <property type="match status" value="1"/>
</dbReference>
<dbReference type="InterPro" id="IPR049560">
    <property type="entry name" value="MeTrfase_RsmB-F_NOP2_cat"/>
</dbReference>
<dbReference type="EMBL" id="VNJK01000001">
    <property type="protein sequence ID" value="TVX94156.1"/>
    <property type="molecule type" value="Genomic_DNA"/>
</dbReference>
<evidence type="ECO:0000259" key="15">
    <source>
        <dbReference type="PROSITE" id="PS51686"/>
    </source>
</evidence>
<dbReference type="PANTHER" id="PTHR22807:SF53">
    <property type="entry name" value="RIBOSOMAL RNA SMALL SUBUNIT METHYLTRANSFERASE B-RELATED"/>
    <property type="match status" value="1"/>
</dbReference>
<keyword evidence="8 13" id="KW-0949">S-adenosyl-L-methionine</keyword>
<dbReference type="GO" id="GO:0003723">
    <property type="term" value="F:RNA binding"/>
    <property type="evidence" value="ECO:0007669"/>
    <property type="project" value="UniProtKB-UniRule"/>
</dbReference>
<dbReference type="Gene3D" id="1.10.940.10">
    <property type="entry name" value="NusB-like"/>
    <property type="match status" value="1"/>
</dbReference>
<evidence type="ECO:0000313" key="17">
    <source>
        <dbReference type="Proteomes" id="UP000318102"/>
    </source>
</evidence>
<keyword evidence="9 13" id="KW-0694">RNA-binding</keyword>
<evidence type="ECO:0000256" key="2">
    <source>
        <dbReference type="ARBA" id="ARBA00004496"/>
    </source>
</evidence>
<feature type="region of interest" description="Disordered" evidence="14">
    <location>
        <begin position="1"/>
        <end position="74"/>
    </location>
</feature>
<dbReference type="InterPro" id="IPR054728">
    <property type="entry name" value="RsmB-like_ferredoxin"/>
</dbReference>
<evidence type="ECO:0000256" key="7">
    <source>
        <dbReference type="ARBA" id="ARBA00022679"/>
    </source>
</evidence>
<dbReference type="AlphaFoldDB" id="A0A559J2V4"/>
<comment type="similarity">
    <text evidence="13">Belongs to the class I-like SAM-binding methyltransferase superfamily. RsmB/NOP family.</text>
</comment>
<accession>A0A559J2V4</accession>
<comment type="caution">
    <text evidence="16">The sequence shown here is derived from an EMBL/GenBank/DDBJ whole genome shotgun (WGS) entry which is preliminary data.</text>
</comment>
<evidence type="ECO:0000256" key="8">
    <source>
        <dbReference type="ARBA" id="ARBA00022691"/>
    </source>
</evidence>
<dbReference type="InterPro" id="IPR004573">
    <property type="entry name" value="rRNA_ssu_MeTfrase_B"/>
</dbReference>
<dbReference type="InterPro" id="IPR029063">
    <property type="entry name" value="SAM-dependent_MTases_sf"/>
</dbReference>
<gene>
    <name evidence="16" type="primary">rsmB</name>
    <name evidence="16" type="ORF">FPZ44_14510</name>
</gene>
<dbReference type="Pfam" id="PF22458">
    <property type="entry name" value="RsmF-B_ferredox"/>
    <property type="match status" value="1"/>
</dbReference>
<comment type="function">
    <text evidence="1">Specifically methylates the cytosine at position 967 (m5C967) of 16S rRNA.</text>
</comment>
<evidence type="ECO:0000256" key="13">
    <source>
        <dbReference type="PROSITE-ProRule" id="PRU01023"/>
    </source>
</evidence>
<dbReference type="Gene3D" id="3.30.70.1170">
    <property type="entry name" value="Sun protein, domain 3"/>
    <property type="match status" value="1"/>
</dbReference>
<keyword evidence="6 13" id="KW-0489">Methyltransferase</keyword>